<evidence type="ECO:0000256" key="5">
    <source>
        <dbReference type="ARBA" id="ARBA00022989"/>
    </source>
</evidence>
<keyword evidence="5" id="KW-1133">Transmembrane helix</keyword>
<dbReference type="GO" id="GO:0016413">
    <property type="term" value="F:O-acetyltransferase activity"/>
    <property type="evidence" value="ECO:0007669"/>
    <property type="project" value="InterPro"/>
</dbReference>
<keyword evidence="3" id="KW-0812">Transmembrane</keyword>
<evidence type="ECO:0000256" key="2">
    <source>
        <dbReference type="ARBA" id="ARBA00007727"/>
    </source>
</evidence>
<proteinExistence type="inferred from homology"/>
<dbReference type="AlphaFoldDB" id="A0A2G9GG25"/>
<evidence type="ECO:0000259" key="7">
    <source>
        <dbReference type="Pfam" id="PF13839"/>
    </source>
</evidence>
<keyword evidence="4" id="KW-0735">Signal-anchor</keyword>
<comment type="caution">
    <text evidence="9">The sequence shown here is derived from an EMBL/GenBank/DDBJ whole genome shotgun (WGS) entry which is preliminary data.</text>
</comment>
<dbReference type="STRING" id="429701.A0A2G9GG25"/>
<dbReference type="OrthoDB" id="2016263at2759"/>
<dbReference type="PANTHER" id="PTHR32285:SF239">
    <property type="entry name" value="PROTEIN TRICHOME BIREFRINGENCE-LIKE 34"/>
    <property type="match status" value="1"/>
</dbReference>
<dbReference type="InterPro" id="IPR026057">
    <property type="entry name" value="TBL_C"/>
</dbReference>
<sequence length="410" mass="48434">MALKTWKNMLKFPHLVTLILLALLVALLHLTRNNDNLVLVQHQVFLKREQNGTRNDSKIPECNFFSGKWVYDNISYPLYKERNCSFMENDFACERHGRKDLKYQNWRWQPHHCDLPRFNGTALLEKLRGKKLVFVGDSLIRNQWRSMLCLIEPYLTPSTNKTVVLNGTSFYSFHSIEYNATIGLYWAPMLVESNCDDVIIHRVRPRVIRIKSIAEHGRHWNDADILVFDSYAWWMDRTMTVLWGSFGSPDAIYKRVEMKLRRYEIVLNTWSDWLEMHLNRTKTKVFFMSASPFPSGHTMWGTSSSCLKKTDPIFNETYWASGANRNMMRIVESTIEKLAQRGLKVEYLNITQLSGYREDAHPAIYRTYWHTVTKQQLQEYPAVFADCMHWCLPGVPDIWNQILYAYVTRY</sequence>
<dbReference type="Proteomes" id="UP000231279">
    <property type="component" value="Unassembled WGS sequence"/>
</dbReference>
<accession>A0A2G9GG25</accession>
<dbReference type="GO" id="GO:0016020">
    <property type="term" value="C:membrane"/>
    <property type="evidence" value="ECO:0007669"/>
    <property type="project" value="UniProtKB-SubCell"/>
</dbReference>
<dbReference type="Pfam" id="PF13839">
    <property type="entry name" value="PC-Esterase"/>
    <property type="match status" value="1"/>
</dbReference>
<protein>
    <submittedName>
        <fullName evidence="9">Uncharacterized protein</fullName>
    </submittedName>
</protein>
<evidence type="ECO:0000313" key="9">
    <source>
        <dbReference type="EMBL" id="PIN04227.1"/>
    </source>
</evidence>
<dbReference type="InterPro" id="IPR029962">
    <property type="entry name" value="TBL"/>
</dbReference>
<evidence type="ECO:0000256" key="4">
    <source>
        <dbReference type="ARBA" id="ARBA00022968"/>
    </source>
</evidence>
<evidence type="ECO:0000313" key="10">
    <source>
        <dbReference type="Proteomes" id="UP000231279"/>
    </source>
</evidence>
<evidence type="ECO:0000256" key="3">
    <source>
        <dbReference type="ARBA" id="ARBA00022692"/>
    </source>
</evidence>
<dbReference type="EMBL" id="NKXS01005238">
    <property type="protein sequence ID" value="PIN04227.1"/>
    <property type="molecule type" value="Genomic_DNA"/>
</dbReference>
<dbReference type="Pfam" id="PF14416">
    <property type="entry name" value="PMR5N"/>
    <property type="match status" value="1"/>
</dbReference>
<name>A0A2G9GG25_9LAMI</name>
<feature type="domain" description="Trichome birefringence-like C-terminal" evidence="7">
    <location>
        <begin position="115"/>
        <end position="405"/>
    </location>
</feature>
<organism evidence="9 10">
    <name type="scientific">Handroanthus impetiginosus</name>
    <dbReference type="NCBI Taxonomy" id="429701"/>
    <lineage>
        <taxon>Eukaryota</taxon>
        <taxon>Viridiplantae</taxon>
        <taxon>Streptophyta</taxon>
        <taxon>Embryophyta</taxon>
        <taxon>Tracheophyta</taxon>
        <taxon>Spermatophyta</taxon>
        <taxon>Magnoliopsida</taxon>
        <taxon>eudicotyledons</taxon>
        <taxon>Gunneridae</taxon>
        <taxon>Pentapetalae</taxon>
        <taxon>asterids</taxon>
        <taxon>lamiids</taxon>
        <taxon>Lamiales</taxon>
        <taxon>Bignoniaceae</taxon>
        <taxon>Crescentiina</taxon>
        <taxon>Tabebuia alliance</taxon>
        <taxon>Handroanthus</taxon>
    </lineage>
</organism>
<dbReference type="GO" id="GO:0005794">
    <property type="term" value="C:Golgi apparatus"/>
    <property type="evidence" value="ECO:0007669"/>
    <property type="project" value="TreeGrafter"/>
</dbReference>
<keyword evidence="10" id="KW-1185">Reference proteome</keyword>
<dbReference type="PANTHER" id="PTHR32285">
    <property type="entry name" value="PROTEIN TRICHOME BIREFRINGENCE-LIKE 9-RELATED"/>
    <property type="match status" value="1"/>
</dbReference>
<evidence type="ECO:0000256" key="1">
    <source>
        <dbReference type="ARBA" id="ARBA00004167"/>
    </source>
</evidence>
<comment type="similarity">
    <text evidence="2">Belongs to the PC-esterase family. TBL subfamily.</text>
</comment>
<keyword evidence="6" id="KW-0472">Membrane</keyword>
<feature type="domain" description="Trichome birefringence-like N-terminal" evidence="8">
    <location>
        <begin position="61"/>
        <end position="114"/>
    </location>
</feature>
<evidence type="ECO:0000256" key="6">
    <source>
        <dbReference type="ARBA" id="ARBA00023136"/>
    </source>
</evidence>
<evidence type="ECO:0000259" key="8">
    <source>
        <dbReference type="Pfam" id="PF14416"/>
    </source>
</evidence>
<dbReference type="InterPro" id="IPR025846">
    <property type="entry name" value="TBL_N"/>
</dbReference>
<comment type="subcellular location">
    <subcellularLocation>
        <location evidence="1">Membrane</location>
        <topology evidence="1">Single-pass membrane protein</topology>
    </subcellularLocation>
</comment>
<reference evidence="10" key="1">
    <citation type="journal article" date="2018" name="Gigascience">
        <title>Genome assembly of the Pink Ipe (Handroanthus impetiginosus, Bignoniaceae), a highly valued, ecologically keystone Neotropical timber forest tree.</title>
        <authorList>
            <person name="Silva-Junior O.B."/>
            <person name="Grattapaglia D."/>
            <person name="Novaes E."/>
            <person name="Collevatti R.G."/>
        </authorList>
    </citation>
    <scope>NUCLEOTIDE SEQUENCE [LARGE SCALE GENOMIC DNA]</scope>
    <source>
        <strain evidence="10">cv. UFG-1</strain>
    </source>
</reference>
<gene>
    <name evidence="9" type="ORF">CDL12_23244</name>
</gene>